<dbReference type="Pfam" id="PF13181">
    <property type="entry name" value="TPR_8"/>
    <property type="match status" value="1"/>
</dbReference>
<feature type="repeat" description="TPR" evidence="1">
    <location>
        <begin position="33"/>
        <end position="66"/>
    </location>
</feature>
<name>A0A073CFA4_PLAA1</name>
<dbReference type="PATRIC" id="fig|388467.6.peg.1965"/>
<reference evidence="2 3" key="1">
    <citation type="journal article" date="2014" name="Appl. Environ. Microbiol.">
        <title>Elucidation of insertion elements encoded on plasmids and in vitro construction of shuttle vectors from the toxic cyanobacterium Planktothrix.</title>
        <authorList>
            <person name="Christiansen G."/>
            <person name="Goesmann A."/>
            <person name="Kurmayer R."/>
        </authorList>
    </citation>
    <scope>NUCLEOTIDE SEQUENCE [LARGE SCALE GENOMIC DNA]</scope>
    <source>
        <strain evidence="2 3">NIVA-CYA 126/8</strain>
    </source>
</reference>
<evidence type="ECO:0000313" key="2">
    <source>
        <dbReference type="EMBL" id="KEI66989.1"/>
    </source>
</evidence>
<protein>
    <submittedName>
        <fullName evidence="2">Uncharacterized protein</fullName>
    </submittedName>
</protein>
<dbReference type="PROSITE" id="PS50005">
    <property type="entry name" value="TPR"/>
    <property type="match status" value="1"/>
</dbReference>
<accession>A0A073CFA4</accession>
<dbReference type="AlphaFoldDB" id="A0A073CFA4"/>
<dbReference type="Gene3D" id="1.25.40.10">
    <property type="entry name" value="Tetratricopeptide repeat domain"/>
    <property type="match status" value="1"/>
</dbReference>
<dbReference type="SMART" id="SM00028">
    <property type="entry name" value="TPR"/>
    <property type="match status" value="2"/>
</dbReference>
<dbReference type="InterPro" id="IPR019734">
    <property type="entry name" value="TPR_rpt"/>
</dbReference>
<keyword evidence="3" id="KW-1185">Reference proteome</keyword>
<sequence length="216" mass="25362">MRLSATTISNMPLSLEQQLNYWTKYFHSHPDDIRGYIQRGMVYFKLGKITESIQDFDHAEKLDSSIKPYLWQRGLSYYYTEQYQLGAEQFEIDLTVNSQDVEETVWRYLCIAQFQGIEAAKNTLLPVKNDPRPVLKSVYELFAGNCTPEDLLKIGQKQGKQGNFYSHLYLGLYYEAEQNIELAKTYINQAATEYEIDDYMWNLAVVHQKIKFFVEL</sequence>
<dbReference type="SUPFAM" id="SSF48452">
    <property type="entry name" value="TPR-like"/>
    <property type="match status" value="1"/>
</dbReference>
<dbReference type="InterPro" id="IPR011990">
    <property type="entry name" value="TPR-like_helical_dom_sf"/>
</dbReference>
<dbReference type="STRING" id="388467.A19Y_2019"/>
<evidence type="ECO:0000313" key="3">
    <source>
        <dbReference type="Proteomes" id="UP000027395"/>
    </source>
</evidence>
<dbReference type="PANTHER" id="PTHR47908">
    <property type="match status" value="1"/>
</dbReference>
<gene>
    <name evidence="2" type="ORF">A19Y_2019</name>
</gene>
<organism evidence="2 3">
    <name type="scientific">Planktothrix agardhii (strain NIVA-CYA 126/8)</name>
    <dbReference type="NCBI Taxonomy" id="388467"/>
    <lineage>
        <taxon>Bacteria</taxon>
        <taxon>Bacillati</taxon>
        <taxon>Cyanobacteriota</taxon>
        <taxon>Cyanophyceae</taxon>
        <taxon>Oscillatoriophycideae</taxon>
        <taxon>Oscillatoriales</taxon>
        <taxon>Microcoleaceae</taxon>
        <taxon>Planktothrix</taxon>
    </lineage>
</organism>
<keyword evidence="1" id="KW-0802">TPR repeat</keyword>
<evidence type="ECO:0000256" key="1">
    <source>
        <dbReference type="PROSITE-ProRule" id="PRU00339"/>
    </source>
</evidence>
<proteinExistence type="predicted"/>
<dbReference type="PANTHER" id="PTHR47908:SF2">
    <property type="entry name" value="TETRATRICOPEPTIDE REPEAT (TPR)-LIKE SUPERFAMILY PROTEIN"/>
    <property type="match status" value="1"/>
</dbReference>
<dbReference type="Proteomes" id="UP000027395">
    <property type="component" value="Chromosome"/>
</dbReference>
<dbReference type="HOGENOM" id="CLU_081427_1_0_3"/>
<dbReference type="eggNOG" id="COG4785">
    <property type="taxonomic scope" value="Bacteria"/>
</dbReference>
<dbReference type="EMBL" id="CM002803">
    <property type="protein sequence ID" value="KEI66989.1"/>
    <property type="molecule type" value="Genomic_DNA"/>
</dbReference>